<reference evidence="1 2" key="1">
    <citation type="submission" date="2018-06" db="EMBL/GenBank/DDBJ databases">
        <authorList>
            <consortium name="Pathogen Informatics"/>
            <person name="Doyle S."/>
        </authorList>
    </citation>
    <scope>NUCLEOTIDE SEQUENCE [LARGE SCALE GENOMIC DNA]</scope>
    <source>
        <strain evidence="1 2">NCTC10736</strain>
    </source>
</reference>
<gene>
    <name evidence="1" type="ORF">NCTC10736_01160</name>
</gene>
<organism evidence="1 2">
    <name type="scientific">Shewanella morhuae</name>
    <dbReference type="NCBI Taxonomy" id="365591"/>
    <lineage>
        <taxon>Bacteria</taxon>
        <taxon>Pseudomonadati</taxon>
        <taxon>Pseudomonadota</taxon>
        <taxon>Gammaproteobacteria</taxon>
        <taxon>Alteromonadales</taxon>
        <taxon>Shewanellaceae</taxon>
        <taxon>Shewanella</taxon>
    </lineage>
</organism>
<sequence length="114" mass="13163">MTEIIRDDGTWKADPSGLTSGNLVVWRERMHKACPNPNVDEIVIITNEENGKNYGYRAQTAEGYDTRWQRVSSEVVEKHLRMLDVKDGGDTLHNPDDYEYLCDGVYVHKDDAWF</sequence>
<dbReference type="AlphaFoldDB" id="A0A379ZVT1"/>
<accession>A0A379ZVT1</accession>
<evidence type="ECO:0000313" key="1">
    <source>
        <dbReference type="EMBL" id="SUI69384.1"/>
    </source>
</evidence>
<protein>
    <submittedName>
        <fullName evidence="1">Uncharacterized protein</fullName>
    </submittedName>
</protein>
<dbReference type="EMBL" id="UGYV01000001">
    <property type="protein sequence ID" value="SUI69384.1"/>
    <property type="molecule type" value="Genomic_DNA"/>
</dbReference>
<dbReference type="Proteomes" id="UP000255061">
    <property type="component" value="Unassembled WGS sequence"/>
</dbReference>
<evidence type="ECO:0000313" key="2">
    <source>
        <dbReference type="Proteomes" id="UP000255061"/>
    </source>
</evidence>
<name>A0A379ZVT1_9GAMM</name>
<proteinExistence type="predicted"/>
<dbReference type="RefSeq" id="WP_115405705.1">
    <property type="nucleotide sequence ID" value="NZ_BPFE01000119.1"/>
</dbReference>